<proteinExistence type="inferred from homology"/>
<sequence>MRVNGRHLAQFIGKPISIIGEVIKVNPNGMSLEISAVDDQRVIVNLTQPLDEPLFGLIEVRGKAHAKNIIVCDHYLVFPPEFQNSFDKTTYNNTIILLHAFANPLIRAAVIVCSVHTLYQADKSSSHCLLMTACRIISHGLWSDVDEGPGRPWRNAVLPASVGAAGQLAGGGCVVLSVCLLGSALWRPGVHHTASRDREVDSPAASKLCSIDKAGREHVLTKRRNMDGTRSLSNQRTREITSLTLVRTPSR</sequence>
<evidence type="ECO:0000313" key="4">
    <source>
        <dbReference type="EMBL" id="CAD7431076.1"/>
    </source>
</evidence>
<dbReference type="PANTHER" id="PTHR15114">
    <property type="entry name" value="REPLICATION PROTEIN A3"/>
    <property type="match status" value="1"/>
</dbReference>
<dbReference type="GO" id="GO:0035861">
    <property type="term" value="C:site of double-strand break"/>
    <property type="evidence" value="ECO:0007669"/>
    <property type="project" value="TreeGrafter"/>
</dbReference>
<dbReference type="InterPro" id="IPR012340">
    <property type="entry name" value="NA-bd_OB-fold"/>
</dbReference>
<evidence type="ECO:0008006" key="5">
    <source>
        <dbReference type="Google" id="ProtNLM"/>
    </source>
</evidence>
<dbReference type="Gene3D" id="2.40.50.140">
    <property type="entry name" value="Nucleic acid-binding proteins"/>
    <property type="match status" value="1"/>
</dbReference>
<name>A0A7R9HQC5_9NEOP</name>
<dbReference type="InterPro" id="IPR013970">
    <property type="entry name" value="Rfa2"/>
</dbReference>
<dbReference type="GO" id="GO:0003684">
    <property type="term" value="F:damaged DNA binding"/>
    <property type="evidence" value="ECO:0007669"/>
    <property type="project" value="TreeGrafter"/>
</dbReference>
<dbReference type="GO" id="GO:0003697">
    <property type="term" value="F:single-stranded DNA binding"/>
    <property type="evidence" value="ECO:0007669"/>
    <property type="project" value="TreeGrafter"/>
</dbReference>
<dbReference type="PANTHER" id="PTHR15114:SF1">
    <property type="entry name" value="REPLICATION PROTEIN A 14 KDA SUBUNIT"/>
    <property type="match status" value="1"/>
</dbReference>
<dbReference type="GO" id="GO:0006284">
    <property type="term" value="P:base-excision repair"/>
    <property type="evidence" value="ECO:0007669"/>
    <property type="project" value="TreeGrafter"/>
</dbReference>
<dbReference type="GO" id="GO:0000724">
    <property type="term" value="P:double-strand break repair via homologous recombination"/>
    <property type="evidence" value="ECO:0007669"/>
    <property type="project" value="TreeGrafter"/>
</dbReference>
<dbReference type="CDD" id="cd04479">
    <property type="entry name" value="RPA3"/>
    <property type="match status" value="1"/>
</dbReference>
<dbReference type="GO" id="GO:0006289">
    <property type="term" value="P:nucleotide-excision repair"/>
    <property type="evidence" value="ECO:0007669"/>
    <property type="project" value="TreeGrafter"/>
</dbReference>
<comment type="similarity">
    <text evidence="2">Belongs to the replication factor A protein 3 family.</text>
</comment>
<comment type="subcellular location">
    <subcellularLocation>
        <location evidence="1">Nucleus</location>
    </subcellularLocation>
</comment>
<evidence type="ECO:0000256" key="1">
    <source>
        <dbReference type="ARBA" id="ARBA00004123"/>
    </source>
</evidence>
<protein>
    <recommendedName>
        <fullName evidence="5">Replication protein A 14 kDa subunit</fullName>
    </recommendedName>
</protein>
<evidence type="ECO:0000256" key="3">
    <source>
        <dbReference type="ARBA" id="ARBA00023242"/>
    </source>
</evidence>
<keyword evidence="3" id="KW-0539">Nucleus</keyword>
<reference evidence="4" key="1">
    <citation type="submission" date="2020-11" db="EMBL/GenBank/DDBJ databases">
        <authorList>
            <person name="Tran Van P."/>
        </authorList>
    </citation>
    <scope>NUCLEOTIDE SEQUENCE</scope>
</reference>
<evidence type="ECO:0000256" key="2">
    <source>
        <dbReference type="ARBA" id="ARBA00009761"/>
    </source>
</evidence>
<organism evidence="4">
    <name type="scientific">Timema monikensis</name>
    <dbReference type="NCBI Taxonomy" id="170555"/>
    <lineage>
        <taxon>Eukaryota</taxon>
        <taxon>Metazoa</taxon>
        <taxon>Ecdysozoa</taxon>
        <taxon>Arthropoda</taxon>
        <taxon>Hexapoda</taxon>
        <taxon>Insecta</taxon>
        <taxon>Pterygota</taxon>
        <taxon>Neoptera</taxon>
        <taxon>Polyneoptera</taxon>
        <taxon>Phasmatodea</taxon>
        <taxon>Timematodea</taxon>
        <taxon>Timematoidea</taxon>
        <taxon>Timematidae</taxon>
        <taxon>Timema</taxon>
    </lineage>
</organism>
<accession>A0A7R9HQC5</accession>
<dbReference type="GO" id="GO:0005662">
    <property type="term" value="C:DNA replication factor A complex"/>
    <property type="evidence" value="ECO:0007669"/>
    <property type="project" value="TreeGrafter"/>
</dbReference>
<dbReference type="SUPFAM" id="SSF50249">
    <property type="entry name" value="Nucleic acid-binding proteins"/>
    <property type="match status" value="1"/>
</dbReference>
<dbReference type="GO" id="GO:0006260">
    <property type="term" value="P:DNA replication"/>
    <property type="evidence" value="ECO:0007669"/>
    <property type="project" value="InterPro"/>
</dbReference>
<dbReference type="GO" id="GO:0006298">
    <property type="term" value="P:mismatch repair"/>
    <property type="evidence" value="ECO:0007669"/>
    <property type="project" value="TreeGrafter"/>
</dbReference>
<gene>
    <name evidence="4" type="ORF">TMSB3V08_LOCUS7820</name>
</gene>
<dbReference type="Pfam" id="PF08661">
    <property type="entry name" value="Rep_fac-A_3"/>
    <property type="match status" value="1"/>
</dbReference>
<dbReference type="EMBL" id="OB794779">
    <property type="protein sequence ID" value="CAD7431076.1"/>
    <property type="molecule type" value="Genomic_DNA"/>
</dbReference>
<dbReference type="AlphaFoldDB" id="A0A7R9HQC5"/>